<dbReference type="OMA" id="FRLHIVA"/>
<organism evidence="1 2">
    <name type="scientific">Crocodylus porosus</name>
    <name type="common">Saltwater crocodile</name>
    <name type="synonym">Estuarine crocodile</name>
    <dbReference type="NCBI Taxonomy" id="8502"/>
    <lineage>
        <taxon>Eukaryota</taxon>
        <taxon>Metazoa</taxon>
        <taxon>Chordata</taxon>
        <taxon>Craniata</taxon>
        <taxon>Vertebrata</taxon>
        <taxon>Euteleostomi</taxon>
        <taxon>Archelosauria</taxon>
        <taxon>Archosauria</taxon>
        <taxon>Crocodylia</taxon>
        <taxon>Longirostres</taxon>
        <taxon>Crocodylidae</taxon>
        <taxon>Crocodylus</taxon>
    </lineage>
</organism>
<evidence type="ECO:0000313" key="2">
    <source>
        <dbReference type="Proteomes" id="UP000594220"/>
    </source>
</evidence>
<proteinExistence type="predicted"/>
<dbReference type="Ensembl" id="ENSCPRT00005025233.1">
    <property type="protein sequence ID" value="ENSCPRP00005021598.1"/>
    <property type="gene ID" value="ENSCPRG00005015026.1"/>
</dbReference>
<reference evidence="1" key="2">
    <citation type="submission" date="2025-09" db="UniProtKB">
        <authorList>
            <consortium name="Ensembl"/>
        </authorList>
    </citation>
    <scope>IDENTIFICATION</scope>
</reference>
<keyword evidence="2" id="KW-1185">Reference proteome</keyword>
<reference evidence="1" key="1">
    <citation type="submission" date="2025-08" db="UniProtKB">
        <authorList>
            <consortium name="Ensembl"/>
        </authorList>
    </citation>
    <scope>IDENTIFICATION</scope>
</reference>
<name>A0A7M4F9K1_CROPO</name>
<dbReference type="GeneTree" id="ENSGT00960000188336"/>
<dbReference type="Proteomes" id="UP000594220">
    <property type="component" value="Unplaced"/>
</dbReference>
<evidence type="ECO:0000313" key="1">
    <source>
        <dbReference type="Ensembl" id="ENSCPRP00005021598.1"/>
    </source>
</evidence>
<dbReference type="AlphaFoldDB" id="A0A7M4F9K1"/>
<protein>
    <submittedName>
        <fullName evidence="1">Uncharacterized protein</fullName>
    </submittedName>
</protein>
<accession>A0A7M4F9K1</accession>
<sequence>QLHLHLVPHQIRGLPPLPTLQVVGGDGVGHLGGVERPLQPHLLRGQQLGLGRQVLDLLLQLRLPEVQVLQALAHQGGGLLLRALGQRGRGGGQAPGLAAAALRAVAVGEGVVVLRIVALVPLLGQVLGRAEAGRGQPAGRVRARVQSHLVQLRGQLAPNCGMNFCRASGPGQSSPLSPSKSPPLTLPFLTYTCSKVSRL</sequence>